<feature type="domain" description="HTH cro/C1-type" evidence="2">
    <location>
        <begin position="30"/>
        <end position="86"/>
    </location>
</feature>
<dbReference type="AlphaFoldDB" id="A0A4Y8LMC0"/>
<dbReference type="Pfam" id="PF01381">
    <property type="entry name" value="HTH_3"/>
    <property type="match status" value="1"/>
</dbReference>
<dbReference type="PANTHER" id="PTHR46558">
    <property type="entry name" value="TRACRIPTIONAL REGULATORY PROTEIN-RELATED-RELATED"/>
    <property type="match status" value="1"/>
</dbReference>
<dbReference type="EMBL" id="SORX01000003">
    <property type="protein sequence ID" value="TFE02407.1"/>
    <property type="molecule type" value="Genomic_DNA"/>
</dbReference>
<dbReference type="SMART" id="SM00530">
    <property type="entry name" value="HTH_XRE"/>
    <property type="match status" value="1"/>
</dbReference>
<dbReference type="Proteomes" id="UP000297776">
    <property type="component" value="Unassembled WGS sequence"/>
</dbReference>
<dbReference type="InterPro" id="IPR001387">
    <property type="entry name" value="Cro/C1-type_HTH"/>
</dbReference>
<evidence type="ECO:0000256" key="1">
    <source>
        <dbReference type="ARBA" id="ARBA00023125"/>
    </source>
</evidence>
<dbReference type="OrthoDB" id="2322940at2"/>
<organism evidence="3 4">
    <name type="scientific">Jeotgalibacillus salarius</name>
    <dbReference type="NCBI Taxonomy" id="546023"/>
    <lineage>
        <taxon>Bacteria</taxon>
        <taxon>Bacillati</taxon>
        <taxon>Bacillota</taxon>
        <taxon>Bacilli</taxon>
        <taxon>Bacillales</taxon>
        <taxon>Caryophanaceae</taxon>
        <taxon>Jeotgalibacillus</taxon>
    </lineage>
</organism>
<dbReference type="PANTHER" id="PTHR46558:SF4">
    <property type="entry name" value="DNA-BIDING PHAGE PROTEIN"/>
    <property type="match status" value="1"/>
</dbReference>
<dbReference type="RefSeq" id="WP_134381104.1">
    <property type="nucleotide sequence ID" value="NZ_SORX01000003.1"/>
</dbReference>
<dbReference type="InterPro" id="IPR010982">
    <property type="entry name" value="Lambda_DNA-bd_dom_sf"/>
</dbReference>
<dbReference type="PROSITE" id="PS50943">
    <property type="entry name" value="HTH_CROC1"/>
    <property type="match status" value="1"/>
</dbReference>
<dbReference type="SUPFAM" id="SSF47413">
    <property type="entry name" value="lambda repressor-like DNA-binding domains"/>
    <property type="match status" value="1"/>
</dbReference>
<dbReference type="GO" id="GO:0003677">
    <property type="term" value="F:DNA binding"/>
    <property type="evidence" value="ECO:0007669"/>
    <property type="project" value="UniProtKB-KW"/>
</dbReference>
<dbReference type="Gene3D" id="1.10.260.40">
    <property type="entry name" value="lambda repressor-like DNA-binding domains"/>
    <property type="match status" value="1"/>
</dbReference>
<sequence>MSDFLQKYAGVRGKDHVQKLKTEGVIAAQIKSARKQAGLSQQQLADQAGIPKSTVGRIEAGITSPKVDTLFRLSRVLNTQFIIDGTINDDFSSAIK</sequence>
<keyword evidence="1" id="KW-0238">DNA-binding</keyword>
<name>A0A4Y8LMC0_9BACL</name>
<keyword evidence="4" id="KW-1185">Reference proteome</keyword>
<comment type="caution">
    <text evidence="3">The sequence shown here is derived from an EMBL/GenBank/DDBJ whole genome shotgun (WGS) entry which is preliminary data.</text>
</comment>
<evidence type="ECO:0000313" key="4">
    <source>
        <dbReference type="Proteomes" id="UP000297776"/>
    </source>
</evidence>
<gene>
    <name evidence="3" type="ORF">E2626_07470</name>
</gene>
<dbReference type="CDD" id="cd00093">
    <property type="entry name" value="HTH_XRE"/>
    <property type="match status" value="1"/>
</dbReference>
<evidence type="ECO:0000313" key="3">
    <source>
        <dbReference type="EMBL" id="TFE02407.1"/>
    </source>
</evidence>
<reference evidence="3 4" key="1">
    <citation type="submission" date="2019-03" db="EMBL/GenBank/DDBJ databases">
        <authorList>
            <person name="Yang Y."/>
        </authorList>
    </citation>
    <scope>NUCLEOTIDE SEQUENCE [LARGE SCALE GENOMIC DNA]</scope>
    <source>
        <strain evidence="3 4">ASL-1</strain>
    </source>
</reference>
<proteinExistence type="predicted"/>
<protein>
    <submittedName>
        <fullName evidence="3">XRE family transcriptional regulator</fullName>
    </submittedName>
</protein>
<evidence type="ECO:0000259" key="2">
    <source>
        <dbReference type="PROSITE" id="PS50943"/>
    </source>
</evidence>
<accession>A0A4Y8LMC0</accession>